<evidence type="ECO:0000313" key="1">
    <source>
        <dbReference type="EMBL" id="ADC45304.1"/>
    </source>
</evidence>
<keyword evidence="2" id="KW-1185">Reference proteome</keyword>
<proteinExistence type="predicted"/>
<sequence>MLANVLRPGPADFFALWLNG</sequence>
<dbReference type="AlphaFoldDB" id="D3DYD4"/>
<geneLocation type="plasmid" evidence="1 2">
    <name>megaplasmid</name>
</geneLocation>
<gene>
    <name evidence="1" type="ordered locus">Rmet_6725</name>
</gene>
<evidence type="ECO:0000313" key="2">
    <source>
        <dbReference type="Proteomes" id="UP000002429"/>
    </source>
</evidence>
<dbReference type="EMBL" id="CP000353">
    <property type="protein sequence ID" value="ADC45304.1"/>
    <property type="molecule type" value="Genomic_DNA"/>
</dbReference>
<organism evidence="1 2">
    <name type="scientific">Cupriavidus metallidurans (strain ATCC 43123 / DSM 2839 / NBRC 102507 / CH34)</name>
    <name type="common">Ralstonia metallidurans</name>
    <dbReference type="NCBI Taxonomy" id="266264"/>
    <lineage>
        <taxon>Bacteria</taxon>
        <taxon>Pseudomonadati</taxon>
        <taxon>Pseudomonadota</taxon>
        <taxon>Betaproteobacteria</taxon>
        <taxon>Burkholderiales</taxon>
        <taxon>Burkholderiaceae</taxon>
        <taxon>Cupriavidus</taxon>
    </lineage>
</organism>
<dbReference type="KEGG" id="rme:Rmet_6725"/>
<dbReference type="HOGENOM" id="CLU_3428312_0_0_4"/>
<protein>
    <submittedName>
        <fullName evidence="1">Uncharacterized protein</fullName>
    </submittedName>
</protein>
<reference evidence="2" key="1">
    <citation type="journal article" date="2010" name="PLoS ONE">
        <title>The complete genome sequence of Cupriavidus metallidurans strain CH34, a master survivalist in harsh and anthropogenic environments.</title>
        <authorList>
            <person name="Janssen P.J."/>
            <person name="Van Houdt R."/>
            <person name="Moors H."/>
            <person name="Monsieurs P."/>
            <person name="Morin N."/>
            <person name="Michaux A."/>
            <person name="Benotmane M.A."/>
            <person name="Leys N."/>
            <person name="Vallaeys T."/>
            <person name="Lapidus A."/>
            <person name="Monchy S."/>
            <person name="Medigue C."/>
            <person name="Taghavi S."/>
            <person name="McCorkle S."/>
            <person name="Dunn J."/>
            <person name="van der Lelie D."/>
            <person name="Mergeay M."/>
        </authorList>
    </citation>
    <scope>NUCLEOTIDE SEQUENCE [LARGE SCALE GENOMIC DNA]</scope>
    <source>
        <strain evidence="2">ATCC 43123 / DSM 2839 / NBRC 102507 / CH34</strain>
    </source>
</reference>
<accession>D3DYD4</accession>
<keyword evidence="1" id="KW-0614">Plasmid</keyword>
<dbReference type="Proteomes" id="UP000002429">
    <property type="component" value="Plasmid megaplasmid"/>
</dbReference>
<name>D3DYD4_CUPMC</name>